<feature type="domain" description="UvrD-like helicase ATP-binding" evidence="15">
    <location>
        <begin position="1"/>
        <end position="474"/>
    </location>
</feature>
<keyword evidence="2 14" id="KW-0547">Nucleotide-binding</keyword>
<dbReference type="Proteomes" id="UP001210978">
    <property type="component" value="Chromosome"/>
</dbReference>
<keyword evidence="10" id="KW-0413">Isomerase</keyword>
<evidence type="ECO:0000256" key="7">
    <source>
        <dbReference type="ARBA" id="ARBA00022840"/>
    </source>
</evidence>
<protein>
    <recommendedName>
        <fullName evidence="12">DNA 3'-5' helicase</fullName>
        <ecNumber evidence="12">5.6.2.4</ecNumber>
    </recommendedName>
</protein>
<evidence type="ECO:0000256" key="8">
    <source>
        <dbReference type="ARBA" id="ARBA00023125"/>
    </source>
</evidence>
<feature type="domain" description="UvrD-like helicase C-terminal" evidence="16">
    <location>
        <begin position="475"/>
        <end position="750"/>
    </location>
</feature>
<comment type="catalytic activity">
    <reaction evidence="11">
        <text>Couples ATP hydrolysis with the unwinding of duplex DNA by translocating in the 3'-5' direction.</text>
        <dbReference type="EC" id="5.6.2.4"/>
    </reaction>
</comment>
<proteinExistence type="predicted"/>
<dbReference type="Gene3D" id="3.40.50.300">
    <property type="entry name" value="P-loop containing nucleotide triphosphate hydrolases"/>
    <property type="match status" value="4"/>
</dbReference>
<evidence type="ECO:0000256" key="11">
    <source>
        <dbReference type="ARBA" id="ARBA00034617"/>
    </source>
</evidence>
<dbReference type="Pfam" id="PF00580">
    <property type="entry name" value="UvrD-helicase"/>
    <property type="match status" value="1"/>
</dbReference>
<evidence type="ECO:0000256" key="14">
    <source>
        <dbReference type="PROSITE-ProRule" id="PRU00560"/>
    </source>
</evidence>
<evidence type="ECO:0000256" key="13">
    <source>
        <dbReference type="ARBA" id="ARBA00048988"/>
    </source>
</evidence>
<keyword evidence="6" id="KW-0269">Exonuclease</keyword>
<organism evidence="17 18">
    <name type="scientific">Chryseobacterium camelliae</name>
    <dbReference type="NCBI Taxonomy" id="1265445"/>
    <lineage>
        <taxon>Bacteria</taxon>
        <taxon>Pseudomonadati</taxon>
        <taxon>Bacteroidota</taxon>
        <taxon>Flavobacteriia</taxon>
        <taxon>Flavobacteriales</taxon>
        <taxon>Weeksellaceae</taxon>
        <taxon>Chryseobacterium group</taxon>
        <taxon>Chryseobacterium</taxon>
    </lineage>
</organism>
<evidence type="ECO:0000256" key="2">
    <source>
        <dbReference type="ARBA" id="ARBA00022741"/>
    </source>
</evidence>
<name>A0ABY7QJ33_9FLAO</name>
<evidence type="ECO:0000256" key="5">
    <source>
        <dbReference type="ARBA" id="ARBA00022806"/>
    </source>
</evidence>
<keyword evidence="9" id="KW-0234">DNA repair</keyword>
<evidence type="ECO:0000256" key="12">
    <source>
        <dbReference type="ARBA" id="ARBA00034808"/>
    </source>
</evidence>
<dbReference type="RefSeq" id="WP_271148062.1">
    <property type="nucleotide sequence ID" value="NZ_CP115859.1"/>
</dbReference>
<comment type="catalytic activity">
    <reaction evidence="13">
        <text>ATP + H2O = ADP + phosphate + H(+)</text>
        <dbReference type="Rhea" id="RHEA:13065"/>
        <dbReference type="ChEBI" id="CHEBI:15377"/>
        <dbReference type="ChEBI" id="CHEBI:15378"/>
        <dbReference type="ChEBI" id="CHEBI:30616"/>
        <dbReference type="ChEBI" id="CHEBI:43474"/>
        <dbReference type="ChEBI" id="CHEBI:456216"/>
        <dbReference type="EC" id="5.6.2.4"/>
    </reaction>
</comment>
<evidence type="ECO:0000256" key="6">
    <source>
        <dbReference type="ARBA" id="ARBA00022839"/>
    </source>
</evidence>
<accession>A0ABY7QJ33</accession>
<sequence length="1056" mass="123545">MQNSYTVINASAGSGKTYALVQRLLMICLRYPNQQQSIRNILALTFTNKAANEMKERILSWLGNFSADHFADNGDLKNIQKAFEEEGLKISLDELHLRAKKLLDYILHNYSTLNIGTIDRFNSRLVRSFSYELGLAKNFNLEIEAEPFLIEAVDKMLDQIGENEVISNSFMDYVDYSLENNERINLNKNLYDSAKEFVKDIHYEHLKNNKDFDNTNYENIKDSLRKEIVANKKQAAELATQSIDLFKSRNIEIEDFAQGKNGIGGFFTKVLDFYHQKRTGFPFPTTAEESVINNYRKGAATKSKHKEAEILEILDQLLENRMQLILLYIETQKKEKILSALLPLKVNKDIQDELKKIEEENDLVLLSKFNILINENLRNEPSAFIYEKVGSQFQHYFFDEFQDTSELQWQNFVPLRDHSVSTENTSFTLVGDPKQSIYRFRGGESKLMLDIINKKEISPKEAELLVLKDNWRSAKNIVKFNNELYEFHSRELAEEHQHIFGTDGMQNPKSGIDGRVKVNLIENLTNEDFYNDTSERMQKDIQESLNNGFKFSDITILCRGNFDIFSYSQKLGSLKVNYKGEETNIKTISDKGLTLELSNTLKAVIEFLKWETNPKNKPNLIMMMYHLSKLGRIHMSDFTLEMKEILEIETHEAILQFIQQKYSLQLRQDNFPRFNLYNFVEYYINEFSVENKETDFLLNFLEMLFNFTQNAGASTKEFLKYWDEEASTYTIQASENIDAIQIMTIHKAKGLEFPIVFIPMMNKNRDAEFTNWFETSDNTALKSVNINQFSKNLEVYDEEIEKFNKQNAYKNFVDRLCLQYVATTRPVEQLFFYIQKANKTSNNLELLEFLQSKNSENLDEFDVYEVHPEMLKKHSKDKTSTFETKDINNLKNINEKNTSIKIATPSKNYQVRNEKVRIGLFVHELLSKINTEKDIAKVLETYVLDGQITHEEKDEIQNTLEQIIKTYAEFFDEKWEVINEKDIMISENGESRMYRPDRILKSDEGYIIIDFKTGEETEKNEKQIENYKHILEKLGRKVLKTQLIYLYVIATTLSDS</sequence>
<evidence type="ECO:0000259" key="15">
    <source>
        <dbReference type="PROSITE" id="PS51198"/>
    </source>
</evidence>
<keyword evidence="8" id="KW-0238">DNA-binding</keyword>
<dbReference type="PANTHER" id="PTHR11070">
    <property type="entry name" value="UVRD / RECB / PCRA DNA HELICASE FAMILY MEMBER"/>
    <property type="match status" value="1"/>
</dbReference>
<dbReference type="Gene3D" id="3.90.320.10">
    <property type="match status" value="1"/>
</dbReference>
<keyword evidence="18" id="KW-1185">Reference proteome</keyword>
<evidence type="ECO:0000256" key="10">
    <source>
        <dbReference type="ARBA" id="ARBA00023235"/>
    </source>
</evidence>
<keyword evidence="5 14" id="KW-0347">Helicase</keyword>
<dbReference type="InterPro" id="IPR000212">
    <property type="entry name" value="DNA_helicase_UvrD/REP"/>
</dbReference>
<dbReference type="SUPFAM" id="SSF52540">
    <property type="entry name" value="P-loop containing nucleoside triphosphate hydrolases"/>
    <property type="match status" value="1"/>
</dbReference>
<dbReference type="InterPro" id="IPR014017">
    <property type="entry name" value="DNA_helicase_UvrD-like_C"/>
</dbReference>
<keyword evidence="1" id="KW-0540">Nuclease</keyword>
<dbReference type="EC" id="5.6.2.4" evidence="12"/>
<evidence type="ECO:0000313" key="18">
    <source>
        <dbReference type="Proteomes" id="UP001210978"/>
    </source>
</evidence>
<evidence type="ECO:0000256" key="1">
    <source>
        <dbReference type="ARBA" id="ARBA00022722"/>
    </source>
</evidence>
<evidence type="ECO:0000256" key="9">
    <source>
        <dbReference type="ARBA" id="ARBA00023204"/>
    </source>
</evidence>
<dbReference type="Pfam" id="PF12705">
    <property type="entry name" value="PDDEXK_1"/>
    <property type="match status" value="1"/>
</dbReference>
<keyword evidence="4 14" id="KW-0378">Hydrolase</keyword>
<dbReference type="InterPro" id="IPR038726">
    <property type="entry name" value="PDDEXK_AddAB-type"/>
</dbReference>
<dbReference type="EMBL" id="CP115859">
    <property type="protein sequence ID" value="WBV59703.1"/>
    <property type="molecule type" value="Genomic_DNA"/>
</dbReference>
<dbReference type="PROSITE" id="PS51217">
    <property type="entry name" value="UVRD_HELICASE_CTER"/>
    <property type="match status" value="1"/>
</dbReference>
<gene>
    <name evidence="17" type="ORF">PFY12_11610</name>
</gene>
<dbReference type="InterPro" id="IPR011604">
    <property type="entry name" value="PDDEXK-like_dom_sf"/>
</dbReference>
<evidence type="ECO:0000259" key="16">
    <source>
        <dbReference type="PROSITE" id="PS51217"/>
    </source>
</evidence>
<keyword evidence="7 14" id="KW-0067">ATP-binding</keyword>
<evidence type="ECO:0000313" key="17">
    <source>
        <dbReference type="EMBL" id="WBV59703.1"/>
    </source>
</evidence>
<dbReference type="InterPro" id="IPR027417">
    <property type="entry name" value="P-loop_NTPase"/>
</dbReference>
<feature type="binding site" evidence="14">
    <location>
        <begin position="10"/>
        <end position="17"/>
    </location>
    <ligand>
        <name>ATP</name>
        <dbReference type="ChEBI" id="CHEBI:30616"/>
    </ligand>
</feature>
<evidence type="ECO:0000256" key="3">
    <source>
        <dbReference type="ARBA" id="ARBA00022763"/>
    </source>
</evidence>
<dbReference type="InterPro" id="IPR014016">
    <property type="entry name" value="UvrD-like_ATP-bd"/>
</dbReference>
<reference evidence="17 18" key="1">
    <citation type="submission" date="2023-01" db="EMBL/GenBank/DDBJ databases">
        <title>Complete genome of Chryseobacterium camelliae VAN22-5A.</title>
        <authorList>
            <person name="Zong G."/>
            <person name="Cao G."/>
        </authorList>
    </citation>
    <scope>NUCLEOTIDE SEQUENCE [LARGE SCALE GENOMIC DNA]</scope>
    <source>
        <strain evidence="17 18">VAN22-5A</strain>
    </source>
</reference>
<dbReference type="Pfam" id="PF13361">
    <property type="entry name" value="UvrD_C"/>
    <property type="match status" value="1"/>
</dbReference>
<dbReference type="PROSITE" id="PS51198">
    <property type="entry name" value="UVRD_HELICASE_ATP_BIND"/>
    <property type="match status" value="1"/>
</dbReference>
<evidence type="ECO:0000256" key="4">
    <source>
        <dbReference type="ARBA" id="ARBA00022801"/>
    </source>
</evidence>
<dbReference type="PANTHER" id="PTHR11070:SF67">
    <property type="entry name" value="DNA 3'-5' HELICASE"/>
    <property type="match status" value="1"/>
</dbReference>
<keyword evidence="3" id="KW-0227">DNA damage</keyword>